<evidence type="ECO:0000313" key="3">
    <source>
        <dbReference type="EMBL" id="UYU18824.1"/>
    </source>
</evidence>
<dbReference type="KEGG" id="msum:OH143_01660"/>
<dbReference type="Gene3D" id="3.40.50.450">
    <property type="match status" value="1"/>
</dbReference>
<dbReference type="Pfam" id="PF02481">
    <property type="entry name" value="DNA_processg_A"/>
    <property type="match status" value="1"/>
</dbReference>
<feature type="domain" description="Smf/DprA SLOG" evidence="2">
    <location>
        <begin position="89"/>
        <end position="289"/>
    </location>
</feature>
<accession>A0AAX3EAF1</accession>
<dbReference type="Proteomes" id="UP001156196">
    <property type="component" value="Chromosome"/>
</dbReference>
<keyword evidence="4" id="KW-1185">Reference proteome</keyword>
<reference evidence="3" key="1">
    <citation type="submission" date="2022-10" db="EMBL/GenBank/DDBJ databases">
        <title>Complete genome of Methanoculleus submarinus DSM 15122.</title>
        <authorList>
            <person name="Chen S.-C."/>
            <person name="Lai S.-J."/>
            <person name="You Y.-T."/>
        </authorList>
    </citation>
    <scope>NUCLEOTIDE SEQUENCE</scope>
    <source>
        <strain evidence="3">DSM 15122</strain>
    </source>
</reference>
<dbReference type="GeneID" id="76729558"/>
<gene>
    <name evidence="3" type="ORF">OH143_01660</name>
</gene>
<comment type="similarity">
    <text evidence="1">Belongs to the DprA/Smf family.</text>
</comment>
<evidence type="ECO:0000259" key="2">
    <source>
        <dbReference type="Pfam" id="PF02481"/>
    </source>
</evidence>
<evidence type="ECO:0000313" key="4">
    <source>
        <dbReference type="Proteomes" id="UP001156196"/>
    </source>
</evidence>
<dbReference type="EMBL" id="CP109831">
    <property type="protein sequence ID" value="UYU18824.1"/>
    <property type="molecule type" value="Genomic_DNA"/>
</dbReference>
<dbReference type="RefSeq" id="WP_011844329.1">
    <property type="nucleotide sequence ID" value="NZ_CP109831.1"/>
</dbReference>
<dbReference type="PANTHER" id="PTHR43022:SF1">
    <property type="entry name" value="PROTEIN SMF"/>
    <property type="match status" value="1"/>
</dbReference>
<dbReference type="InterPro" id="IPR003488">
    <property type="entry name" value="DprA"/>
</dbReference>
<dbReference type="SUPFAM" id="SSF102405">
    <property type="entry name" value="MCP/YpsA-like"/>
    <property type="match status" value="1"/>
</dbReference>
<sequence length="314" mass="33668">MDNLSIREIAFLAALNDNQALKRQGYAEYFRDPAVLRDLYADTFEPGAKPRRAYPGPLIARAEEIREKGLLAFYIDTLTGYRQKGVRILPVFDAGYPGRLLGIRDPPFLLYQVGREETLAKPAVAVVGTRTISRAGIERARETVDLLVRLGYVVVSGLALGTDACAHTAAIDCGGETVAVLPGDVTVVVPGENRTLAASIAGSGSLLGEITHLAGMHKGRFLERNRITSGLSDGVVVIETGKSGGSVRQAETAFRQGRPVYVLEPDCSDAKAVAGYQHLVSCGAIPVESPGGLSPHFARMQHPPSRVTTLADFW</sequence>
<evidence type="ECO:0000256" key="1">
    <source>
        <dbReference type="ARBA" id="ARBA00006525"/>
    </source>
</evidence>
<protein>
    <submittedName>
        <fullName evidence="3">DNA-protecting protein DprA</fullName>
    </submittedName>
</protein>
<dbReference type="GeneID" id="4846722"/>
<dbReference type="PANTHER" id="PTHR43022">
    <property type="entry name" value="PROTEIN SMF"/>
    <property type="match status" value="1"/>
</dbReference>
<proteinExistence type="inferred from homology"/>
<name>A0AAX3EAF1_9EURY</name>
<dbReference type="GO" id="GO:0009294">
    <property type="term" value="P:DNA-mediated transformation"/>
    <property type="evidence" value="ECO:0007669"/>
    <property type="project" value="InterPro"/>
</dbReference>
<organism evidence="3 4">
    <name type="scientific">Methanoculleus submarinus</name>
    <dbReference type="NCBI Taxonomy" id="204050"/>
    <lineage>
        <taxon>Archaea</taxon>
        <taxon>Methanobacteriati</taxon>
        <taxon>Methanobacteriota</taxon>
        <taxon>Stenosarchaea group</taxon>
        <taxon>Methanomicrobia</taxon>
        <taxon>Methanomicrobiales</taxon>
        <taxon>Methanomicrobiaceae</taxon>
        <taxon>Methanoculleus</taxon>
    </lineage>
</organism>
<dbReference type="AlphaFoldDB" id="A0AAX3EAF1"/>
<dbReference type="InterPro" id="IPR057666">
    <property type="entry name" value="DrpA_SLOG"/>
</dbReference>